<keyword evidence="2" id="KW-1185">Reference proteome</keyword>
<proteinExistence type="predicted"/>
<sequence>MDGVVSDEGSVKNLLMNRVHGQWSGAMCGHASSKNQ</sequence>
<dbReference type="Proteomes" id="UP000229263">
    <property type="component" value="Unassembled WGS sequence"/>
</dbReference>
<evidence type="ECO:0000313" key="1">
    <source>
        <dbReference type="EMBL" id="PJJ43255.1"/>
    </source>
</evidence>
<organism evidence="1 2">
    <name type="scientific">Glutamicibacter mysorens</name>
    <dbReference type="NCBI Taxonomy" id="257984"/>
    <lineage>
        <taxon>Bacteria</taxon>
        <taxon>Bacillati</taxon>
        <taxon>Actinomycetota</taxon>
        <taxon>Actinomycetes</taxon>
        <taxon>Micrococcales</taxon>
        <taxon>Micrococcaceae</taxon>
        <taxon>Glutamicibacter</taxon>
    </lineage>
</organism>
<protein>
    <submittedName>
        <fullName evidence="1">Uncharacterized protein</fullName>
    </submittedName>
</protein>
<reference evidence="1 2" key="1">
    <citation type="submission" date="2017-11" db="EMBL/GenBank/DDBJ databases">
        <title>Sequencing the genomes of 1000 actinobacteria strains.</title>
        <authorList>
            <person name="Klenk H.-P."/>
        </authorList>
    </citation>
    <scope>NUCLEOTIDE SEQUENCE [LARGE SCALE GENOMIC DNA]</scope>
    <source>
        <strain evidence="1 2">DSM 12798</strain>
    </source>
</reference>
<dbReference type="EMBL" id="PGEY01000001">
    <property type="protein sequence ID" value="PJJ43255.1"/>
    <property type="molecule type" value="Genomic_DNA"/>
</dbReference>
<gene>
    <name evidence="1" type="ORF">ATK23_0436</name>
</gene>
<accession>A0ABX4MVC5</accession>
<name>A0ABX4MVC5_9MICC</name>
<comment type="caution">
    <text evidence="1">The sequence shown here is derived from an EMBL/GenBank/DDBJ whole genome shotgun (WGS) entry which is preliminary data.</text>
</comment>
<evidence type="ECO:0000313" key="2">
    <source>
        <dbReference type="Proteomes" id="UP000229263"/>
    </source>
</evidence>